<name>A0A1I8FII2_9PLAT</name>
<feature type="region of interest" description="Disordered" evidence="1">
    <location>
        <begin position="178"/>
        <end position="201"/>
    </location>
</feature>
<dbReference type="AlphaFoldDB" id="A0A1I8FII2"/>
<feature type="region of interest" description="Disordered" evidence="1">
    <location>
        <begin position="84"/>
        <end position="118"/>
    </location>
</feature>
<evidence type="ECO:0000313" key="2">
    <source>
        <dbReference type="Proteomes" id="UP000095280"/>
    </source>
</evidence>
<proteinExistence type="predicted"/>
<organism evidence="2 3">
    <name type="scientific">Macrostomum lignano</name>
    <dbReference type="NCBI Taxonomy" id="282301"/>
    <lineage>
        <taxon>Eukaryota</taxon>
        <taxon>Metazoa</taxon>
        <taxon>Spiralia</taxon>
        <taxon>Lophotrochozoa</taxon>
        <taxon>Platyhelminthes</taxon>
        <taxon>Rhabditophora</taxon>
        <taxon>Macrostomorpha</taxon>
        <taxon>Macrostomida</taxon>
        <taxon>Macrostomidae</taxon>
        <taxon>Macrostomum</taxon>
    </lineage>
</organism>
<reference evidence="3" key="1">
    <citation type="submission" date="2016-11" db="UniProtKB">
        <authorList>
            <consortium name="WormBaseParasite"/>
        </authorList>
    </citation>
    <scope>IDENTIFICATION</scope>
</reference>
<evidence type="ECO:0000313" key="3">
    <source>
        <dbReference type="WBParaSite" id="maker-unitig_36053-snap-gene-0.3-mRNA-1"/>
    </source>
</evidence>
<dbReference type="WBParaSite" id="maker-unitig_36053-snap-gene-0.3-mRNA-1">
    <property type="protein sequence ID" value="maker-unitig_36053-snap-gene-0.3-mRNA-1"/>
    <property type="gene ID" value="maker-unitig_36053-snap-gene-0.3"/>
</dbReference>
<protein>
    <submittedName>
        <fullName evidence="3">Integron gene cassette protein</fullName>
    </submittedName>
</protein>
<keyword evidence="2" id="KW-1185">Reference proteome</keyword>
<dbReference type="Proteomes" id="UP000095280">
    <property type="component" value="Unplaced"/>
</dbReference>
<sequence>EAVSSLAGSLASSLSRRAGHVRGSCFRAWSSGASSFRWQRIGPQLESAFPRLSDTAAAACGPFIPARDHQAFDEFLHDRRPVDGPVTMPLGEHREHRQQRAKSGLQRGRSGPGSRLHRCSGASGWTLSQQQFASPATPFRVLPPRGLNCGRSPGPAHKYLARWTGLEEFALHAWRHGGARAKPVKELSPRVTRTDSNWPCR</sequence>
<evidence type="ECO:0000256" key="1">
    <source>
        <dbReference type="SAM" id="MobiDB-lite"/>
    </source>
</evidence>
<accession>A0A1I8FII2</accession>